<evidence type="ECO:0000256" key="1">
    <source>
        <dbReference type="ARBA" id="ARBA00004370"/>
    </source>
</evidence>
<comment type="subcellular location">
    <subcellularLocation>
        <location evidence="1">Membrane</location>
    </subcellularLocation>
</comment>
<dbReference type="AlphaFoldDB" id="A0A8C6MKK8"/>
<keyword evidence="7" id="KW-1185">Reference proteome</keyword>
<feature type="chain" id="PRO_5034744585" description="Cadherin N-terminal domain-containing protein" evidence="4">
    <location>
        <begin position="26"/>
        <end position="105"/>
    </location>
</feature>
<keyword evidence="3" id="KW-0325">Glycoprotein</keyword>
<dbReference type="InterPro" id="IPR015919">
    <property type="entry name" value="Cadherin-like_sf"/>
</dbReference>
<dbReference type="Ensembl" id="ENSNFUT00015037264.1">
    <property type="protein sequence ID" value="ENSNFUP00015035685.1"/>
    <property type="gene ID" value="ENSNFUG00015017319.1"/>
</dbReference>
<proteinExistence type="predicted"/>
<dbReference type="GeneTree" id="ENSGT00940000164173"/>
<evidence type="ECO:0000313" key="6">
    <source>
        <dbReference type="Ensembl" id="ENSNFUP00015035685.1"/>
    </source>
</evidence>
<dbReference type="Gene3D" id="2.60.40.60">
    <property type="entry name" value="Cadherins"/>
    <property type="match status" value="1"/>
</dbReference>
<name>A0A8C6MKK8_NOTFU</name>
<dbReference type="GO" id="GO:0016020">
    <property type="term" value="C:membrane"/>
    <property type="evidence" value="ECO:0007669"/>
    <property type="project" value="UniProtKB-SubCell"/>
</dbReference>
<evidence type="ECO:0000259" key="5">
    <source>
        <dbReference type="Pfam" id="PF08266"/>
    </source>
</evidence>
<dbReference type="InterPro" id="IPR013164">
    <property type="entry name" value="Cadherin_N"/>
</dbReference>
<keyword evidence="2" id="KW-0472">Membrane</keyword>
<reference evidence="6" key="1">
    <citation type="submission" date="2025-08" db="UniProtKB">
        <authorList>
            <consortium name="Ensembl"/>
        </authorList>
    </citation>
    <scope>IDENTIFICATION</scope>
</reference>
<dbReference type="GO" id="GO:0005509">
    <property type="term" value="F:calcium ion binding"/>
    <property type="evidence" value="ECO:0007669"/>
    <property type="project" value="InterPro"/>
</dbReference>
<keyword evidence="4" id="KW-0732">Signal</keyword>
<reference evidence="6" key="2">
    <citation type="submission" date="2025-09" db="UniProtKB">
        <authorList>
            <consortium name="Ensembl"/>
        </authorList>
    </citation>
    <scope>IDENTIFICATION</scope>
</reference>
<sequence length="105" mass="12227">MLWDGAKGRTWIFVVLLLWLCDCSASHLTYSVSEEVDKGTIVGNIAKDLNLNLRDLESRDLRIVSSFSKTYFDVNLRTGNLFISDHQERDFPSQWRWTQTQEVTQ</sequence>
<protein>
    <recommendedName>
        <fullName evidence="5">Cadherin N-terminal domain-containing protein</fullName>
    </recommendedName>
</protein>
<evidence type="ECO:0000256" key="2">
    <source>
        <dbReference type="ARBA" id="ARBA00023136"/>
    </source>
</evidence>
<evidence type="ECO:0000256" key="3">
    <source>
        <dbReference type="ARBA" id="ARBA00023180"/>
    </source>
</evidence>
<dbReference type="Proteomes" id="UP000694548">
    <property type="component" value="Unassembled WGS sequence"/>
</dbReference>
<dbReference type="SUPFAM" id="SSF49313">
    <property type="entry name" value="Cadherin-like"/>
    <property type="match status" value="1"/>
</dbReference>
<gene>
    <name evidence="6" type="primary">LOC107395883</name>
</gene>
<evidence type="ECO:0000313" key="7">
    <source>
        <dbReference type="Proteomes" id="UP000694548"/>
    </source>
</evidence>
<accession>A0A8C6MKK8</accession>
<organism evidence="6 7">
    <name type="scientific">Nothobranchius furzeri</name>
    <name type="common">Turquoise killifish</name>
    <dbReference type="NCBI Taxonomy" id="105023"/>
    <lineage>
        <taxon>Eukaryota</taxon>
        <taxon>Metazoa</taxon>
        <taxon>Chordata</taxon>
        <taxon>Craniata</taxon>
        <taxon>Vertebrata</taxon>
        <taxon>Euteleostomi</taxon>
        <taxon>Actinopterygii</taxon>
        <taxon>Neopterygii</taxon>
        <taxon>Teleostei</taxon>
        <taxon>Neoteleostei</taxon>
        <taxon>Acanthomorphata</taxon>
        <taxon>Ovalentaria</taxon>
        <taxon>Atherinomorphae</taxon>
        <taxon>Cyprinodontiformes</taxon>
        <taxon>Nothobranchiidae</taxon>
        <taxon>Nothobranchius</taxon>
    </lineage>
</organism>
<feature type="domain" description="Cadherin N-terminal" evidence="5">
    <location>
        <begin position="28"/>
        <end position="89"/>
    </location>
</feature>
<dbReference type="Pfam" id="PF08266">
    <property type="entry name" value="Cadherin_2"/>
    <property type="match status" value="1"/>
</dbReference>
<evidence type="ECO:0000256" key="4">
    <source>
        <dbReference type="SAM" id="SignalP"/>
    </source>
</evidence>
<feature type="signal peptide" evidence="4">
    <location>
        <begin position="1"/>
        <end position="25"/>
    </location>
</feature>